<dbReference type="AlphaFoldDB" id="A0A835VX93"/>
<dbReference type="InterPro" id="IPR001190">
    <property type="entry name" value="SRCR"/>
</dbReference>
<dbReference type="PROSITE" id="PS50287">
    <property type="entry name" value="SRCR_2"/>
    <property type="match status" value="1"/>
</dbReference>
<dbReference type="EMBL" id="JAEHOC010000034">
    <property type="protein sequence ID" value="KAG2428471.1"/>
    <property type="molecule type" value="Genomic_DNA"/>
</dbReference>
<feature type="chain" id="PRO_5032401867" description="SRCR domain-containing protein" evidence="2">
    <location>
        <begin position="25"/>
        <end position="769"/>
    </location>
</feature>
<evidence type="ECO:0000256" key="2">
    <source>
        <dbReference type="SAM" id="SignalP"/>
    </source>
</evidence>
<evidence type="ECO:0000313" key="5">
    <source>
        <dbReference type="Proteomes" id="UP000650467"/>
    </source>
</evidence>
<sequence>MLVFLLVALAAAIVAIVAAPAASGQQLTGLDSIETQGSAVLQPRCAPPALSGTYDAVLLTALETATRRPAPNATASYPAAGQQAPPEPPPSPLSPPLPAADDVEGKASEAGGQGGKEQDLKSDGVFLLLRATYAPEPLEAGVAGEEFQAALGAAAGVASIGCRPDGSTALRLTASYGGCAAYRVAGGLTPPSLQACADDPEHCSMQAAAAAAAARRRRSRLQEEEEAEQQLEKQAGGPLGAETAEILGAGGSEGPQPLPGNRTSRLPWRWPAGASEEAYGQTTRSGPLHGDYESGGPGTSGPGTITKWMKGIWSDDYGISVDGRRLGVSADVSGYARWEGYAQSAKTRTGVEISLGLEVFGIAKPDAVVIGIEGEMGDDFGSAPVNARLKRYLSVWGKDIINDGASRDASRQLRGSASSCTDFVELTRNGALEISKRVDSPTLDIRFKLLKVSLSVAATAEFRTGIGGCTHTDGRRFVGAGGSLGGSVLRVVWGGVSAWVGSIGLRADVNIVNPTLNGIVHWYSKFSYRPVCATAYAALYGLKVSISFTSSFWFPSQPSLICDNDVIRAIDNNDWSVSMDRVDFVDGEYFSGMMAFEGGGGDHTNDFASGFRTGDYENFDKADTSWSQKWPPAPPPPLDARRPPPPSAAPPPPPSPPPPPFRPPPRVRPPSPPACACERGIMPVVVGRLSPPLRRPPPPPPPPPLLQQPPPPASRPPPVAGSSSSSSGGSSQAVGGVQLRLVPPAAASATANRAGRLEVLHNGQWGAVW</sequence>
<keyword evidence="5" id="KW-1185">Reference proteome</keyword>
<name>A0A835VX93_CHLIN</name>
<organism evidence="4 5">
    <name type="scientific">Chlamydomonas incerta</name>
    <dbReference type="NCBI Taxonomy" id="51695"/>
    <lineage>
        <taxon>Eukaryota</taxon>
        <taxon>Viridiplantae</taxon>
        <taxon>Chlorophyta</taxon>
        <taxon>core chlorophytes</taxon>
        <taxon>Chlorophyceae</taxon>
        <taxon>CS clade</taxon>
        <taxon>Chlamydomonadales</taxon>
        <taxon>Chlamydomonadaceae</taxon>
        <taxon>Chlamydomonas</taxon>
    </lineage>
</organism>
<comment type="caution">
    <text evidence="4">The sequence shown here is derived from an EMBL/GenBank/DDBJ whole genome shotgun (WGS) entry which is preliminary data.</text>
</comment>
<evidence type="ECO:0000259" key="3">
    <source>
        <dbReference type="PROSITE" id="PS50287"/>
    </source>
</evidence>
<feature type="domain" description="SRCR" evidence="3">
    <location>
        <begin position="739"/>
        <end position="769"/>
    </location>
</feature>
<gene>
    <name evidence="4" type="ORF">HXX76_011590</name>
</gene>
<dbReference type="GO" id="GO:0005884">
    <property type="term" value="C:actin filament"/>
    <property type="evidence" value="ECO:0007669"/>
    <property type="project" value="TreeGrafter"/>
</dbReference>
<feature type="compositionally biased region" description="Low complexity" evidence="1">
    <location>
        <begin position="720"/>
        <end position="738"/>
    </location>
</feature>
<feature type="compositionally biased region" description="Low complexity" evidence="1">
    <location>
        <begin position="69"/>
        <end position="84"/>
    </location>
</feature>
<protein>
    <recommendedName>
        <fullName evidence="3">SRCR domain-containing protein</fullName>
    </recommendedName>
</protein>
<feature type="region of interest" description="Disordered" evidence="1">
    <location>
        <begin position="214"/>
        <end position="302"/>
    </location>
</feature>
<dbReference type="InterPro" id="IPR051412">
    <property type="entry name" value="Formin_Homology_Diaphanous_sf"/>
</dbReference>
<feature type="region of interest" description="Disordered" evidence="1">
    <location>
        <begin position="688"/>
        <end position="738"/>
    </location>
</feature>
<evidence type="ECO:0000256" key="1">
    <source>
        <dbReference type="SAM" id="MobiDB-lite"/>
    </source>
</evidence>
<evidence type="ECO:0000313" key="4">
    <source>
        <dbReference type="EMBL" id="KAG2428471.1"/>
    </source>
</evidence>
<dbReference type="PANTHER" id="PTHR45691">
    <property type="entry name" value="PROTEIN DIAPHANOUS"/>
    <property type="match status" value="1"/>
</dbReference>
<reference evidence="4" key="1">
    <citation type="journal article" date="2020" name="bioRxiv">
        <title>Comparative genomics of Chlamydomonas.</title>
        <authorList>
            <person name="Craig R.J."/>
            <person name="Hasan A.R."/>
            <person name="Ness R.W."/>
            <person name="Keightley P.D."/>
        </authorList>
    </citation>
    <scope>NUCLEOTIDE SEQUENCE</scope>
    <source>
        <strain evidence="4">SAG 7.73</strain>
    </source>
</reference>
<proteinExistence type="predicted"/>
<feature type="signal peptide" evidence="2">
    <location>
        <begin position="1"/>
        <end position="24"/>
    </location>
</feature>
<dbReference type="Proteomes" id="UP000650467">
    <property type="component" value="Unassembled WGS sequence"/>
</dbReference>
<feature type="compositionally biased region" description="Pro residues" evidence="1">
    <location>
        <begin position="85"/>
        <end position="98"/>
    </location>
</feature>
<dbReference type="PANTHER" id="PTHR45691:SF6">
    <property type="entry name" value="PROTEIN DIAPHANOUS"/>
    <property type="match status" value="1"/>
</dbReference>
<feature type="compositionally biased region" description="Pro residues" evidence="1">
    <location>
        <begin position="631"/>
        <end position="673"/>
    </location>
</feature>
<dbReference type="GO" id="GO:0016020">
    <property type="term" value="C:membrane"/>
    <property type="evidence" value="ECO:0007669"/>
    <property type="project" value="InterPro"/>
</dbReference>
<dbReference type="OrthoDB" id="10690333at2759"/>
<feature type="region of interest" description="Disordered" evidence="1">
    <location>
        <begin position="69"/>
        <end position="119"/>
    </location>
</feature>
<feature type="region of interest" description="Disordered" evidence="1">
    <location>
        <begin position="622"/>
        <end position="675"/>
    </location>
</feature>
<accession>A0A835VX93</accession>
<dbReference type="GO" id="GO:0030041">
    <property type="term" value="P:actin filament polymerization"/>
    <property type="evidence" value="ECO:0007669"/>
    <property type="project" value="TreeGrafter"/>
</dbReference>
<keyword evidence="2" id="KW-0732">Signal</keyword>
<feature type="compositionally biased region" description="Pro residues" evidence="1">
    <location>
        <begin position="693"/>
        <end position="719"/>
    </location>
</feature>